<evidence type="ECO:0000256" key="1">
    <source>
        <dbReference type="SAM" id="Phobius"/>
    </source>
</evidence>
<keyword evidence="1" id="KW-0472">Membrane</keyword>
<gene>
    <name evidence="3" type="ORF">EV44_g3703</name>
</gene>
<feature type="domain" description="MHYT" evidence="2">
    <location>
        <begin position="1"/>
        <end position="154"/>
    </location>
</feature>
<sequence>MGGIAIWCMHYIGNQAIILVNGQPSDQIKYNLGFTILSFILPITMAFLAFVTVGTDIKSVARVVMGGILNSLGILGMHYMGQAGITNYQCSYQFIWILGAVILSFISCTAGLSQFFLIRLSWKSSWWKRAACAFLIAAAVSIVHWLSSIGTIYQFHIASLKPMNKSYQIGTVIVITALSILGCLILVGIGIVAQRRKKKLTKTVQQLVLAVAIFDQNNKILVTSTGDLPLRKLTETWLERNSFDEFNIAHPVFLWMFETSQNWSTIVKLIPAMRAHIKALEIKKFQGINNILMGNDGIPINEYSSVFEELFCIKSADLANDLGQPLERIGILFDEIINTEQIPVKKHRIGTMEANASGSIVDLENEIMGFHLSGKGQIIFLVNRVGLTEAQRMKAAGYRFANVANVASILATKLQVNGKTLAYFIKMMQNHTSSNYLPGPGVYFSIFAIRASINYRGFEILARRDAKTQLPSVKVDIKATKDWHIKYLKTLKNMNMVEYMNHLFQIAGSRDSSYSKKKFAKTLYTSLKNLRKNINDVMFDHSLVAENLLEILFSHSINGSGQEKAFHVVFRIFLPIHKHSPDERLIFVPLDFFKTAQQIDRYSRGYEKNTLNYLSMPKSTNLCPLTNNLREESLEIPEELLESKHETDKSRHSANDFNNIKMSTYSSLPYDSSVEERLTRANNFVDELFESTLRMRKTQSQVIQDDL</sequence>
<accession>A0A0B1P5R9</accession>
<evidence type="ECO:0000313" key="3">
    <source>
        <dbReference type="EMBL" id="KHJ32675.1"/>
    </source>
</evidence>
<feature type="transmembrane region" description="Helical" evidence="1">
    <location>
        <begin position="60"/>
        <end position="81"/>
    </location>
</feature>
<proteinExistence type="predicted"/>
<reference evidence="3 4" key="1">
    <citation type="journal article" date="2014" name="BMC Genomics">
        <title>Adaptive genomic structural variation in the grape powdery mildew pathogen, Erysiphe necator.</title>
        <authorList>
            <person name="Jones L."/>
            <person name="Riaz S."/>
            <person name="Morales-Cruz A."/>
            <person name="Amrine K.C."/>
            <person name="McGuire B."/>
            <person name="Gubler W.D."/>
            <person name="Walker M.A."/>
            <person name="Cantu D."/>
        </authorList>
    </citation>
    <scope>NUCLEOTIDE SEQUENCE [LARGE SCALE GENOMIC DNA]</scope>
    <source>
        <strain evidence="4">c</strain>
    </source>
</reference>
<feature type="transmembrane region" description="Helical" evidence="1">
    <location>
        <begin position="93"/>
        <end position="118"/>
    </location>
</feature>
<feature type="transmembrane region" description="Helical" evidence="1">
    <location>
        <begin position="167"/>
        <end position="193"/>
    </location>
</feature>
<feature type="transmembrane region" description="Helical" evidence="1">
    <location>
        <begin position="130"/>
        <end position="155"/>
    </location>
</feature>
<dbReference type="Pfam" id="PF03707">
    <property type="entry name" value="MHYT"/>
    <property type="match status" value="1"/>
</dbReference>
<feature type="transmembrane region" description="Helical" evidence="1">
    <location>
        <begin position="32"/>
        <end position="53"/>
    </location>
</feature>
<dbReference type="STRING" id="52586.A0A0B1P5R9"/>
<keyword evidence="1" id="KW-1133">Transmembrane helix</keyword>
<dbReference type="AlphaFoldDB" id="A0A0B1P5R9"/>
<dbReference type="OMA" id="VFQWIFR"/>
<dbReference type="InterPro" id="IPR005330">
    <property type="entry name" value="MHYT_dom"/>
</dbReference>
<dbReference type="PANTHER" id="PTHR35152:SF1">
    <property type="entry name" value="DOMAIN SIGNALLING PROTEIN, PUTATIVE (AFU_ORTHOLOGUE AFUA_5G11310)-RELATED"/>
    <property type="match status" value="1"/>
</dbReference>
<comment type="caution">
    <text evidence="3">The sequence shown here is derived from an EMBL/GenBank/DDBJ whole genome shotgun (WGS) entry which is preliminary data.</text>
</comment>
<protein>
    <submittedName>
        <fullName evidence="3">Putative mhyt domain signaling protein</fullName>
    </submittedName>
</protein>
<dbReference type="PROSITE" id="PS50924">
    <property type="entry name" value="MHYT"/>
    <property type="match status" value="1"/>
</dbReference>
<organism evidence="3 4">
    <name type="scientific">Uncinula necator</name>
    <name type="common">Grape powdery mildew</name>
    <dbReference type="NCBI Taxonomy" id="52586"/>
    <lineage>
        <taxon>Eukaryota</taxon>
        <taxon>Fungi</taxon>
        <taxon>Dikarya</taxon>
        <taxon>Ascomycota</taxon>
        <taxon>Pezizomycotina</taxon>
        <taxon>Leotiomycetes</taxon>
        <taxon>Erysiphales</taxon>
        <taxon>Erysiphaceae</taxon>
        <taxon>Erysiphe</taxon>
    </lineage>
</organism>
<keyword evidence="1" id="KW-0812">Transmembrane</keyword>
<name>A0A0B1P5R9_UNCNE</name>
<keyword evidence="4" id="KW-1185">Reference proteome</keyword>
<dbReference type="EMBL" id="JNVN01001896">
    <property type="protein sequence ID" value="KHJ32675.1"/>
    <property type="molecule type" value="Genomic_DNA"/>
</dbReference>
<evidence type="ECO:0000313" key="4">
    <source>
        <dbReference type="Proteomes" id="UP000030854"/>
    </source>
</evidence>
<dbReference type="HOGENOM" id="CLU_008375_2_1_1"/>
<dbReference type="Proteomes" id="UP000030854">
    <property type="component" value="Unassembled WGS sequence"/>
</dbReference>
<evidence type="ECO:0000259" key="2">
    <source>
        <dbReference type="PROSITE" id="PS50924"/>
    </source>
</evidence>
<dbReference type="PANTHER" id="PTHR35152">
    <property type="entry name" value="DOMAIN SIGNALLING PROTEIN, PUTATIVE (AFU_ORTHOLOGUE AFUA_5G11310)-RELATED"/>
    <property type="match status" value="1"/>
</dbReference>